<dbReference type="AlphaFoldDB" id="A0A8J4XG18"/>
<feature type="non-terminal residue" evidence="1">
    <location>
        <position position="91"/>
    </location>
</feature>
<gene>
    <name evidence="1" type="ORF">DAT39_003641</name>
</gene>
<proteinExistence type="predicted"/>
<sequence length="91" mass="9825">MEYRANCLPPQVYERNQLGSHACVDIRAAQLICVSEQVGGGEKKENPQTMSSDSPAVFGLAADRTPSRWLGTGTLCKASDISIKVMDSPIK</sequence>
<organism evidence="1 2">
    <name type="scientific">Clarias magur</name>
    <name type="common">Asian catfish</name>
    <name type="synonym">Macropteronotus magur</name>
    <dbReference type="NCBI Taxonomy" id="1594786"/>
    <lineage>
        <taxon>Eukaryota</taxon>
        <taxon>Metazoa</taxon>
        <taxon>Chordata</taxon>
        <taxon>Craniata</taxon>
        <taxon>Vertebrata</taxon>
        <taxon>Euteleostomi</taxon>
        <taxon>Actinopterygii</taxon>
        <taxon>Neopterygii</taxon>
        <taxon>Teleostei</taxon>
        <taxon>Ostariophysi</taxon>
        <taxon>Siluriformes</taxon>
        <taxon>Clariidae</taxon>
        <taxon>Clarias</taxon>
    </lineage>
</organism>
<reference evidence="1" key="1">
    <citation type="submission" date="2020-07" db="EMBL/GenBank/DDBJ databases">
        <title>Clarias magur genome sequencing, assembly and annotation.</title>
        <authorList>
            <person name="Kushwaha B."/>
            <person name="Kumar R."/>
            <person name="Das P."/>
            <person name="Joshi C.G."/>
            <person name="Kumar D."/>
            <person name="Nagpure N.S."/>
            <person name="Pandey M."/>
            <person name="Agarwal S."/>
            <person name="Srivastava S."/>
            <person name="Singh M."/>
            <person name="Sahoo L."/>
            <person name="Jayasankar P."/>
            <person name="Meher P.K."/>
            <person name="Koringa P.G."/>
            <person name="Iquebal M.A."/>
            <person name="Das S.P."/>
            <person name="Bit A."/>
            <person name="Patnaik S."/>
            <person name="Patel N."/>
            <person name="Shah T.M."/>
            <person name="Hinsu A."/>
            <person name="Jena J.K."/>
        </authorList>
    </citation>
    <scope>NUCLEOTIDE SEQUENCE</scope>
    <source>
        <strain evidence="1">CIFAMagur01</strain>
        <tissue evidence="1">Testis</tissue>
    </source>
</reference>
<evidence type="ECO:0000313" key="1">
    <source>
        <dbReference type="EMBL" id="KAF5906660.1"/>
    </source>
</evidence>
<accession>A0A8J4XG18</accession>
<protein>
    <submittedName>
        <fullName evidence="1">Uncharacterized protein</fullName>
    </submittedName>
</protein>
<evidence type="ECO:0000313" key="2">
    <source>
        <dbReference type="Proteomes" id="UP000727407"/>
    </source>
</evidence>
<name>A0A8J4XG18_CLAMG</name>
<keyword evidence="2" id="KW-1185">Reference proteome</keyword>
<dbReference type="Proteomes" id="UP000727407">
    <property type="component" value="Unassembled WGS sequence"/>
</dbReference>
<comment type="caution">
    <text evidence="1">The sequence shown here is derived from an EMBL/GenBank/DDBJ whole genome shotgun (WGS) entry which is preliminary data.</text>
</comment>
<dbReference type="EMBL" id="QNUK01000030">
    <property type="protein sequence ID" value="KAF5906660.1"/>
    <property type="molecule type" value="Genomic_DNA"/>
</dbReference>